<dbReference type="PROSITE" id="PS51257">
    <property type="entry name" value="PROKAR_LIPOPROTEIN"/>
    <property type="match status" value="1"/>
</dbReference>
<evidence type="ECO:0000313" key="1">
    <source>
        <dbReference type="EMBL" id="JAH14827.1"/>
    </source>
</evidence>
<accession>A0A0E9QEB7</accession>
<organism evidence="1">
    <name type="scientific">Anguilla anguilla</name>
    <name type="common">European freshwater eel</name>
    <name type="synonym">Muraena anguilla</name>
    <dbReference type="NCBI Taxonomy" id="7936"/>
    <lineage>
        <taxon>Eukaryota</taxon>
        <taxon>Metazoa</taxon>
        <taxon>Chordata</taxon>
        <taxon>Craniata</taxon>
        <taxon>Vertebrata</taxon>
        <taxon>Euteleostomi</taxon>
        <taxon>Actinopterygii</taxon>
        <taxon>Neopterygii</taxon>
        <taxon>Teleostei</taxon>
        <taxon>Anguilliformes</taxon>
        <taxon>Anguillidae</taxon>
        <taxon>Anguilla</taxon>
    </lineage>
</organism>
<reference evidence="1" key="1">
    <citation type="submission" date="2014-11" db="EMBL/GenBank/DDBJ databases">
        <authorList>
            <person name="Amaro Gonzalez C."/>
        </authorList>
    </citation>
    <scope>NUCLEOTIDE SEQUENCE</scope>
</reference>
<reference evidence="1" key="2">
    <citation type="journal article" date="2015" name="Fish Shellfish Immunol.">
        <title>Early steps in the European eel (Anguilla anguilla)-Vibrio vulnificus interaction in the gills: Role of the RtxA13 toxin.</title>
        <authorList>
            <person name="Callol A."/>
            <person name="Pajuelo D."/>
            <person name="Ebbesson L."/>
            <person name="Teles M."/>
            <person name="MacKenzie S."/>
            <person name="Amaro C."/>
        </authorList>
    </citation>
    <scope>NUCLEOTIDE SEQUENCE</scope>
</reference>
<dbReference type="AlphaFoldDB" id="A0A0E9QEB7"/>
<name>A0A0E9QEB7_ANGAN</name>
<dbReference type="EMBL" id="GBXM01093750">
    <property type="protein sequence ID" value="JAH14827.1"/>
    <property type="molecule type" value="Transcribed_RNA"/>
</dbReference>
<proteinExistence type="predicted"/>
<sequence length="92" mass="9526">MLRTGRGNRHVALSPGVLGILGCIGCTGNCDILASSNLNTVGGVAFNFIKIVDCNIDGGAVVMKGQVRGLADVQVAVVSRHVGQREFSILAF</sequence>
<protein>
    <submittedName>
        <fullName evidence="1">Uncharacterized protein</fullName>
    </submittedName>
</protein>